<dbReference type="SUPFAM" id="SSF55486">
    <property type="entry name" value="Metalloproteases ('zincins'), catalytic domain"/>
    <property type="match status" value="1"/>
</dbReference>
<organism evidence="3 4">
    <name type="scientific">Lacipirellula limnantheis</name>
    <dbReference type="NCBI Taxonomy" id="2528024"/>
    <lineage>
        <taxon>Bacteria</taxon>
        <taxon>Pseudomonadati</taxon>
        <taxon>Planctomycetota</taxon>
        <taxon>Planctomycetia</taxon>
        <taxon>Pirellulales</taxon>
        <taxon>Lacipirellulaceae</taxon>
        <taxon>Lacipirellula</taxon>
    </lineage>
</organism>
<gene>
    <name evidence="3" type="ORF">I41_23680</name>
</gene>
<dbReference type="SMART" id="SM00235">
    <property type="entry name" value="ZnMc"/>
    <property type="match status" value="1"/>
</dbReference>
<accession>A0A517TXU9</accession>
<protein>
    <recommendedName>
        <fullName evidence="2">Peptidase metallopeptidase domain-containing protein</fullName>
    </recommendedName>
</protein>
<dbReference type="InterPro" id="IPR006026">
    <property type="entry name" value="Peptidase_Metallo"/>
</dbReference>
<keyword evidence="4" id="KW-1185">Reference proteome</keyword>
<feature type="region of interest" description="Disordered" evidence="1">
    <location>
        <begin position="168"/>
        <end position="193"/>
    </location>
</feature>
<proteinExistence type="predicted"/>
<evidence type="ECO:0000256" key="1">
    <source>
        <dbReference type="SAM" id="MobiDB-lite"/>
    </source>
</evidence>
<dbReference type="Proteomes" id="UP000317909">
    <property type="component" value="Chromosome"/>
</dbReference>
<feature type="region of interest" description="Disordered" evidence="1">
    <location>
        <begin position="243"/>
        <end position="264"/>
    </location>
</feature>
<dbReference type="InterPro" id="IPR024079">
    <property type="entry name" value="MetalloPept_cat_dom_sf"/>
</dbReference>
<evidence type="ECO:0000313" key="3">
    <source>
        <dbReference type="EMBL" id="QDT73179.1"/>
    </source>
</evidence>
<name>A0A517TXU9_9BACT</name>
<dbReference type="OrthoDB" id="259096at2"/>
<reference evidence="3 4" key="1">
    <citation type="submission" date="2019-02" db="EMBL/GenBank/DDBJ databases">
        <title>Deep-cultivation of Planctomycetes and their phenomic and genomic characterization uncovers novel biology.</title>
        <authorList>
            <person name="Wiegand S."/>
            <person name="Jogler M."/>
            <person name="Boedeker C."/>
            <person name="Pinto D."/>
            <person name="Vollmers J."/>
            <person name="Rivas-Marin E."/>
            <person name="Kohn T."/>
            <person name="Peeters S.H."/>
            <person name="Heuer A."/>
            <person name="Rast P."/>
            <person name="Oberbeckmann S."/>
            <person name="Bunk B."/>
            <person name="Jeske O."/>
            <person name="Meyerdierks A."/>
            <person name="Storesund J.E."/>
            <person name="Kallscheuer N."/>
            <person name="Luecker S."/>
            <person name="Lage O.M."/>
            <person name="Pohl T."/>
            <person name="Merkel B.J."/>
            <person name="Hornburger P."/>
            <person name="Mueller R.-W."/>
            <person name="Bruemmer F."/>
            <person name="Labrenz M."/>
            <person name="Spormann A.M."/>
            <person name="Op den Camp H."/>
            <person name="Overmann J."/>
            <person name="Amann R."/>
            <person name="Jetten M.S.M."/>
            <person name="Mascher T."/>
            <person name="Medema M.H."/>
            <person name="Devos D.P."/>
            <person name="Kaster A.-K."/>
            <person name="Ovreas L."/>
            <person name="Rohde M."/>
            <person name="Galperin M.Y."/>
            <person name="Jogler C."/>
        </authorList>
    </citation>
    <scope>NUCLEOTIDE SEQUENCE [LARGE SCALE GENOMIC DNA]</scope>
    <source>
        <strain evidence="3 4">I41</strain>
    </source>
</reference>
<dbReference type="RefSeq" id="WP_145432692.1">
    <property type="nucleotide sequence ID" value="NZ_CP036339.1"/>
</dbReference>
<dbReference type="EMBL" id="CP036339">
    <property type="protein sequence ID" value="QDT73179.1"/>
    <property type="molecule type" value="Genomic_DNA"/>
</dbReference>
<evidence type="ECO:0000259" key="2">
    <source>
        <dbReference type="SMART" id="SM00235"/>
    </source>
</evidence>
<evidence type="ECO:0000313" key="4">
    <source>
        <dbReference type="Proteomes" id="UP000317909"/>
    </source>
</evidence>
<dbReference type="KEGG" id="llh:I41_23680"/>
<dbReference type="GO" id="GO:0008237">
    <property type="term" value="F:metallopeptidase activity"/>
    <property type="evidence" value="ECO:0007669"/>
    <property type="project" value="InterPro"/>
</dbReference>
<dbReference type="AlphaFoldDB" id="A0A517TXU9"/>
<dbReference type="Gene3D" id="3.40.390.10">
    <property type="entry name" value="Collagenase (Catalytic Domain)"/>
    <property type="match status" value="1"/>
</dbReference>
<sequence>MASSESSGCRHAWHPLQGIVLAAVLCCAVRHTNPTYGFAPWAPGGVADLINEPDNFYSFEENVITWKMDDAFRALFASPLQHQVRLAFQEWQTASNSEIRRSSTRYGYQRRGGPQEFFDLRSIVVHELGHAIGLQHPDASYFNLNGATNQPYLKNYRLDAAGEPYVSPPSGGEVMNEGWDEDSLPGSKPPKGLPSGAYWQTVSKDELEALDYVYDRPLTFQEVGPDEDALITLTLFAGGGADGTTLGSSGPDASRSRDPDNASAGRWINRSSVAISDDAALPIGVLPRAAAWSYRNTTGEAVDAMSIATRGTSNPDPLESFSSGPRRFTTIEPSNSIDPHDAQWRAHRFLDPVAGEIPGGHQVELGMTLDVWDWTVASANVRTTSGAIHPAALVTFVDWAEGEMNYAPPMLSAAGAALITGRPEQFLASHRGFQIVNGETPTKLVELGFASVADRSLRLDDLTPQTLDELAAAGSLVRLPIDPIDLGRGADRIVVLQGLVDDLPAEVRDSGQLLYLHDDRWRDAYAKGEILVYGKTVNDDHEVTAFSLLNSPVIAAREVPEPVAFALACAAQGLAFAARSLRGRTLRACSS</sequence>
<dbReference type="GO" id="GO:0008270">
    <property type="term" value="F:zinc ion binding"/>
    <property type="evidence" value="ECO:0007669"/>
    <property type="project" value="InterPro"/>
</dbReference>
<dbReference type="GO" id="GO:0006508">
    <property type="term" value="P:proteolysis"/>
    <property type="evidence" value="ECO:0007669"/>
    <property type="project" value="InterPro"/>
</dbReference>
<feature type="domain" description="Peptidase metallopeptidase" evidence="2">
    <location>
        <begin position="53"/>
        <end position="169"/>
    </location>
</feature>